<organism evidence="2">
    <name type="scientific">viral metagenome</name>
    <dbReference type="NCBI Taxonomy" id="1070528"/>
    <lineage>
        <taxon>unclassified sequences</taxon>
        <taxon>metagenomes</taxon>
        <taxon>organismal metagenomes</taxon>
    </lineage>
</organism>
<feature type="transmembrane region" description="Helical" evidence="1">
    <location>
        <begin position="158"/>
        <end position="178"/>
    </location>
</feature>
<keyword evidence="1" id="KW-1133">Transmembrane helix</keyword>
<dbReference type="AlphaFoldDB" id="A0A6C0DUJ8"/>
<sequence length="241" mass="26182">MESLKDIISDIRVFMYGGVLTLPLTIAGTLSILGLFTANYAILFFLVGFLILTPITSSLLNWALGAIFVGKSFNPFRAKTSDICKLVIPYSTLKNPVGTSDESVVSSSWVAMISFFIGYIFTNALQLYSRESEDTTIKVTSTSASDINTMVTNRKSQAIIAMASTIVFALVVLGFRYYTGCESTLGMILTSFLFVFSGHGWYKLLSKVGQDRLSDLFGIANRLLPPSAINNAPIACVPISS</sequence>
<dbReference type="EMBL" id="MN739677">
    <property type="protein sequence ID" value="QHT20148.1"/>
    <property type="molecule type" value="Genomic_DNA"/>
</dbReference>
<keyword evidence="1" id="KW-0472">Membrane</keyword>
<name>A0A6C0DUJ8_9ZZZZ</name>
<feature type="transmembrane region" description="Helical" evidence="1">
    <location>
        <begin position="43"/>
        <end position="69"/>
    </location>
</feature>
<feature type="transmembrane region" description="Helical" evidence="1">
    <location>
        <begin position="13"/>
        <end position="36"/>
    </location>
</feature>
<reference evidence="2" key="1">
    <citation type="journal article" date="2020" name="Nature">
        <title>Giant virus diversity and host interactions through global metagenomics.</title>
        <authorList>
            <person name="Schulz F."/>
            <person name="Roux S."/>
            <person name="Paez-Espino D."/>
            <person name="Jungbluth S."/>
            <person name="Walsh D.A."/>
            <person name="Denef V.J."/>
            <person name="McMahon K.D."/>
            <person name="Konstantinidis K.T."/>
            <person name="Eloe-Fadrosh E.A."/>
            <person name="Kyrpides N.C."/>
            <person name="Woyke T."/>
        </authorList>
    </citation>
    <scope>NUCLEOTIDE SEQUENCE</scope>
    <source>
        <strain evidence="2">GVMAG-M-3300023174-60</strain>
    </source>
</reference>
<evidence type="ECO:0000313" key="2">
    <source>
        <dbReference type="EMBL" id="QHT20148.1"/>
    </source>
</evidence>
<feature type="transmembrane region" description="Helical" evidence="1">
    <location>
        <begin position="184"/>
        <end position="202"/>
    </location>
</feature>
<proteinExistence type="predicted"/>
<feature type="transmembrane region" description="Helical" evidence="1">
    <location>
        <begin position="109"/>
        <end position="128"/>
    </location>
</feature>
<accession>A0A6C0DUJ8</accession>
<protein>
    <submittedName>
        <fullName evidence="2">Uncharacterized protein</fullName>
    </submittedName>
</protein>
<evidence type="ECO:0000256" key="1">
    <source>
        <dbReference type="SAM" id="Phobius"/>
    </source>
</evidence>
<keyword evidence="1" id="KW-0812">Transmembrane</keyword>